<dbReference type="SUPFAM" id="SSF53335">
    <property type="entry name" value="S-adenosyl-L-methionine-dependent methyltransferases"/>
    <property type="match status" value="1"/>
</dbReference>
<sequence>MTPMIEQIALAIRDAQSEGPLLQAGKDVLTGFSGDKLVGALQRLALLFERDSAGCYLEVGVFQGLTLLSVASACRSLQCYGIDNFAFFDPEGQNLRIVRERAAKLAVGNATVINKDYEDALESLAQTTGGRKVGVYFVDGPHDYRSQLMCLELVLPHLHRDAVIVVDDSNYRHVRQANRDFLMTHPEFKLVFDAYTACHPANATPAQRRAAQEGWWNGVNILVRDPEGLLPPAYPPTERSRQLYENEHIVHAGAVAELAPQATELLQLLLRNPLRFVASSLRLYQRLHANRTALASRYPQMNTYSADLPASRFNTAVLAPESRTRPNK</sequence>
<accession>Q7NEU8</accession>
<protein>
    <submittedName>
        <fullName evidence="1">Glr3780 protein</fullName>
    </submittedName>
</protein>
<dbReference type="STRING" id="251221.gene:10761297"/>
<dbReference type="AlphaFoldDB" id="Q7NEU8"/>
<dbReference type="Gene3D" id="3.40.50.150">
    <property type="entry name" value="Vaccinia Virus protein VP39"/>
    <property type="match status" value="1"/>
</dbReference>
<dbReference type="PATRIC" id="fig|251221.4.peg.3815"/>
<dbReference type="InterPro" id="IPR029063">
    <property type="entry name" value="SAM-dependent_MTases_sf"/>
</dbReference>
<dbReference type="EMBL" id="BA000045">
    <property type="protein sequence ID" value="BAC91721.1"/>
    <property type="molecule type" value="Genomic_DNA"/>
</dbReference>
<dbReference type="EnsemblBacteria" id="BAC91721">
    <property type="protein sequence ID" value="BAC91721"/>
    <property type="gene ID" value="BAC91721"/>
</dbReference>
<dbReference type="eggNOG" id="COG4122">
    <property type="taxonomic scope" value="Bacteria"/>
</dbReference>
<keyword evidence="2" id="KW-1185">Reference proteome</keyword>
<reference evidence="1 2" key="2">
    <citation type="journal article" date="2003" name="DNA Res.">
        <title>Complete genome structure of Gloeobacter violaceus PCC 7421, a cyanobacterium that lacks thylakoids (supplement).</title>
        <authorList>
            <person name="Nakamura Y."/>
            <person name="Kaneko T."/>
            <person name="Sato S."/>
            <person name="Mimuro M."/>
            <person name="Miyashita H."/>
            <person name="Tsuchiya T."/>
            <person name="Sasamoto S."/>
            <person name="Watanabe A."/>
            <person name="Kawashima K."/>
            <person name="Kishida Y."/>
            <person name="Kiyokawa C."/>
            <person name="Kohara M."/>
            <person name="Matsumoto M."/>
            <person name="Matsuno A."/>
            <person name="Nakazaki N."/>
            <person name="Shimpo S."/>
            <person name="Takeuchi C."/>
            <person name="Yamada M."/>
            <person name="Tabata S."/>
        </authorList>
    </citation>
    <scope>NUCLEOTIDE SEQUENCE [LARGE SCALE GENOMIC DNA]</scope>
    <source>
        <strain evidence="2">ATCC 29082 / PCC 7421</strain>
    </source>
</reference>
<organism evidence="1 2">
    <name type="scientific">Gloeobacter violaceus (strain ATCC 29082 / PCC 7421)</name>
    <dbReference type="NCBI Taxonomy" id="251221"/>
    <lineage>
        <taxon>Bacteria</taxon>
        <taxon>Bacillati</taxon>
        <taxon>Cyanobacteriota</taxon>
        <taxon>Cyanophyceae</taxon>
        <taxon>Gloeobacterales</taxon>
        <taxon>Gloeobacteraceae</taxon>
        <taxon>Gloeobacter</taxon>
    </lineage>
</organism>
<dbReference type="OrthoDB" id="146908at2"/>
<dbReference type="InParanoid" id="Q7NEU8"/>
<dbReference type="Pfam" id="PF13578">
    <property type="entry name" value="Methyltransf_24"/>
    <property type="match status" value="1"/>
</dbReference>
<gene>
    <name evidence="1" type="ordered locus">glr3780</name>
</gene>
<dbReference type="Proteomes" id="UP000000557">
    <property type="component" value="Chromosome"/>
</dbReference>
<reference evidence="1 2" key="1">
    <citation type="journal article" date="2003" name="DNA Res.">
        <title>Complete genome structure of Gloeobacter violaceus PCC 7421, a cyanobacterium that lacks thylakoids.</title>
        <authorList>
            <person name="Nakamura Y."/>
            <person name="Kaneko T."/>
            <person name="Sato S."/>
            <person name="Mimuro M."/>
            <person name="Miyashita H."/>
            <person name="Tsuchiya T."/>
            <person name="Sasamoto S."/>
            <person name="Watanabe A."/>
            <person name="Kawashima K."/>
            <person name="Kishida Y."/>
            <person name="Kiyokawa C."/>
            <person name="Kohara M."/>
            <person name="Matsumoto M."/>
            <person name="Matsuno A."/>
            <person name="Nakazaki N."/>
            <person name="Shimpo S."/>
            <person name="Takeuchi C."/>
            <person name="Yamada M."/>
            <person name="Tabata S."/>
        </authorList>
    </citation>
    <scope>NUCLEOTIDE SEQUENCE [LARGE SCALE GENOMIC DNA]</scope>
    <source>
        <strain evidence="2">ATCC 29082 / PCC 7421</strain>
    </source>
</reference>
<dbReference type="HOGENOM" id="CLU_887852_0_0_3"/>
<proteinExistence type="predicted"/>
<dbReference type="KEGG" id="gvi:glr3780"/>
<evidence type="ECO:0000313" key="2">
    <source>
        <dbReference type="Proteomes" id="UP000000557"/>
    </source>
</evidence>
<evidence type="ECO:0000313" key="1">
    <source>
        <dbReference type="EMBL" id="BAC91721.1"/>
    </source>
</evidence>
<name>Q7NEU8_GLOVI</name>